<dbReference type="GO" id="GO:0016407">
    <property type="term" value="F:acetyltransferase activity"/>
    <property type="evidence" value="ECO:0007669"/>
    <property type="project" value="TreeGrafter"/>
</dbReference>
<dbReference type="InterPro" id="IPR001078">
    <property type="entry name" value="2-oxoacid_DH_actylTfrase"/>
</dbReference>
<dbReference type="InterPro" id="IPR011053">
    <property type="entry name" value="Single_hybrid_motif"/>
</dbReference>
<dbReference type="Pfam" id="PF00364">
    <property type="entry name" value="Biotin_lipoyl"/>
    <property type="match status" value="1"/>
</dbReference>
<dbReference type="GO" id="GO:0031405">
    <property type="term" value="F:lipoic acid binding"/>
    <property type="evidence" value="ECO:0007669"/>
    <property type="project" value="TreeGrafter"/>
</dbReference>
<feature type="compositionally biased region" description="Low complexity" evidence="11">
    <location>
        <begin position="219"/>
        <end position="230"/>
    </location>
</feature>
<proteinExistence type="inferred from homology"/>
<evidence type="ECO:0000259" key="12">
    <source>
        <dbReference type="PROSITE" id="PS50968"/>
    </source>
</evidence>
<evidence type="ECO:0000256" key="4">
    <source>
        <dbReference type="ARBA" id="ARBA00022679"/>
    </source>
</evidence>
<dbReference type="InterPro" id="IPR050743">
    <property type="entry name" value="2-oxoacid_DH_E2_comp"/>
</dbReference>
<evidence type="ECO:0000313" key="14">
    <source>
        <dbReference type="EMBL" id="KAK2549254.1"/>
    </source>
</evidence>
<dbReference type="SUPFAM" id="SSF51230">
    <property type="entry name" value="Single hybrid motif"/>
    <property type="match status" value="1"/>
</dbReference>
<dbReference type="PANTHER" id="PTHR43178:SF5">
    <property type="entry name" value="LIPOAMIDE ACYLTRANSFERASE COMPONENT OF BRANCHED-CHAIN ALPHA-KETO ACID DEHYDROGENASE COMPLEX, MITOCHONDRIAL"/>
    <property type="match status" value="1"/>
</dbReference>
<dbReference type="CDD" id="cd06849">
    <property type="entry name" value="lipoyl_domain"/>
    <property type="match status" value="1"/>
</dbReference>
<keyword evidence="6" id="KW-0809">Transit peptide</keyword>
<dbReference type="FunFam" id="2.40.50.100:FF:000013">
    <property type="entry name" value="Dihydrolipoamide acetyltransferase component of pyruvate dehydrogenase complex"/>
    <property type="match status" value="1"/>
</dbReference>
<evidence type="ECO:0000256" key="9">
    <source>
        <dbReference type="ARBA" id="ARBA00051775"/>
    </source>
</evidence>
<name>A0AAD9PUB7_ACRCE</name>
<dbReference type="InterPro" id="IPR004167">
    <property type="entry name" value="PSBD"/>
</dbReference>
<dbReference type="InterPro" id="IPR036625">
    <property type="entry name" value="E3-bd_dom_sf"/>
</dbReference>
<dbReference type="FunFam" id="4.10.320.10:FF:000002">
    <property type="entry name" value="Dihydrolipoamide acetyltransferase component of pyruvate dehydrogenase complex"/>
    <property type="match status" value="1"/>
</dbReference>
<dbReference type="InterPro" id="IPR023213">
    <property type="entry name" value="CAT-like_dom_sf"/>
</dbReference>
<sequence>MASRIIVLRNLQLRGNIRKLWHQSRLHQARRSPICSCATLKSTCFQKNSFNERQNLRFLRTTTENKKALEMLSIFVSNLLEIIGLHGEILSFQLSDIGEGIAEVTIKEWFVKPGDHVSQFDGICEVQSDKASVTITSRYDGTIRKIYFDVDDLAKDGRCNMTTVATCQFNCCKFSWNLTIVTSDVDQGPSPAEDVMVAQQKPKPTHAIEEPLPPPPPSLQSSTSQTMSTSTPPPAQKENPISKKGSVLATPSVRKIAMEHSISLSDVPGTGRDGRILKEDIMCYIERMKTAAAASPLPVDNLGTDSTTPPFPIRRPEVTVENMTEPIKGVRKVMSKTMTTSLSIPHFCYMDEINLDELVRLKKYSQDAFQSRSVKLTYMPMFIKATSMALLHFPILNSSVDSECENLTYKGSHNIGVAMDTQQGLLVPNVKNVQNKSIFDIAMELNRLHELGLSGRLSPKDLTGGTFSLSNIGSLGGTYAKAVIMPPEVAIGAIGRIQEVPRFDKDGNIYKAHVVGVSWSADHRVIEGASMARFSNLWKSYLENPASMLIDLR</sequence>
<feature type="domain" description="Peripheral subunit-binding (PSBD)" evidence="13">
    <location>
        <begin position="248"/>
        <end position="285"/>
    </location>
</feature>
<organism evidence="14 15">
    <name type="scientific">Acropora cervicornis</name>
    <name type="common">Staghorn coral</name>
    <dbReference type="NCBI Taxonomy" id="6130"/>
    <lineage>
        <taxon>Eukaryota</taxon>
        <taxon>Metazoa</taxon>
        <taxon>Cnidaria</taxon>
        <taxon>Anthozoa</taxon>
        <taxon>Hexacorallia</taxon>
        <taxon>Scleractinia</taxon>
        <taxon>Astrocoeniina</taxon>
        <taxon>Acroporidae</taxon>
        <taxon>Acropora</taxon>
    </lineage>
</organism>
<dbReference type="Proteomes" id="UP001249851">
    <property type="component" value="Unassembled WGS sequence"/>
</dbReference>
<dbReference type="PROSITE" id="PS00189">
    <property type="entry name" value="LIPOYL"/>
    <property type="match status" value="1"/>
</dbReference>
<dbReference type="AlphaFoldDB" id="A0AAD9PUB7"/>
<dbReference type="PROSITE" id="PS51826">
    <property type="entry name" value="PSBD"/>
    <property type="match status" value="1"/>
</dbReference>
<dbReference type="GO" id="GO:0043754">
    <property type="term" value="F:dihydrolipoamide branched chain acyltransferase activity"/>
    <property type="evidence" value="ECO:0007669"/>
    <property type="project" value="UniProtKB-EC"/>
</dbReference>
<comment type="cofactor">
    <cofactor evidence="1 10">
        <name>(R)-lipoate</name>
        <dbReference type="ChEBI" id="CHEBI:83088"/>
    </cofactor>
</comment>
<dbReference type="Pfam" id="PF02817">
    <property type="entry name" value="E3_binding"/>
    <property type="match status" value="1"/>
</dbReference>
<dbReference type="Gene3D" id="2.40.50.100">
    <property type="match status" value="1"/>
</dbReference>
<keyword evidence="4 10" id="KW-0808">Transferase</keyword>
<evidence type="ECO:0000256" key="8">
    <source>
        <dbReference type="ARBA" id="ARBA00023315"/>
    </source>
</evidence>
<keyword evidence="5 10" id="KW-0450">Lipoyl</keyword>
<dbReference type="PANTHER" id="PTHR43178">
    <property type="entry name" value="DIHYDROLIPOAMIDE ACETYLTRANSFERASE COMPONENT OF PYRUVATE DEHYDROGENASE COMPLEX"/>
    <property type="match status" value="1"/>
</dbReference>
<evidence type="ECO:0000256" key="5">
    <source>
        <dbReference type="ARBA" id="ARBA00022823"/>
    </source>
</evidence>
<evidence type="ECO:0000256" key="11">
    <source>
        <dbReference type="SAM" id="MobiDB-lite"/>
    </source>
</evidence>
<gene>
    <name evidence="14" type="ORF">P5673_030370</name>
</gene>
<dbReference type="InterPro" id="IPR000089">
    <property type="entry name" value="Biotin_lipoyl"/>
</dbReference>
<accession>A0AAD9PUB7</accession>
<dbReference type="Pfam" id="PF00198">
    <property type="entry name" value="2-oxoacid_dh"/>
    <property type="match status" value="1"/>
</dbReference>
<dbReference type="GO" id="GO:0005759">
    <property type="term" value="C:mitochondrial matrix"/>
    <property type="evidence" value="ECO:0007669"/>
    <property type="project" value="UniProtKB-SubCell"/>
</dbReference>
<feature type="domain" description="Lipoyl-binding" evidence="12">
    <location>
        <begin position="89"/>
        <end position="165"/>
    </location>
</feature>
<keyword evidence="8 10" id="KW-0012">Acyltransferase</keyword>
<dbReference type="PROSITE" id="PS50968">
    <property type="entry name" value="BIOTINYL_LIPOYL"/>
    <property type="match status" value="1"/>
</dbReference>
<evidence type="ECO:0000256" key="1">
    <source>
        <dbReference type="ARBA" id="ARBA00001938"/>
    </source>
</evidence>
<keyword evidence="15" id="KW-1185">Reference proteome</keyword>
<dbReference type="InterPro" id="IPR003016">
    <property type="entry name" value="2-oxoA_DH_lipoyl-BS"/>
</dbReference>
<comment type="subcellular location">
    <subcellularLocation>
        <location evidence="2">Mitochondrion matrix</location>
    </subcellularLocation>
</comment>
<keyword evidence="7" id="KW-0496">Mitochondrion</keyword>
<comment type="caution">
    <text evidence="14">The sequence shown here is derived from an EMBL/GenBank/DDBJ whole genome shotgun (WGS) entry which is preliminary data.</text>
</comment>
<evidence type="ECO:0000256" key="10">
    <source>
        <dbReference type="RuleBase" id="RU003423"/>
    </source>
</evidence>
<dbReference type="SUPFAM" id="SSF52777">
    <property type="entry name" value="CoA-dependent acyltransferases"/>
    <property type="match status" value="1"/>
</dbReference>
<dbReference type="EC" id="2.3.1.-" evidence="10"/>
<dbReference type="GO" id="GO:0005829">
    <property type="term" value="C:cytosol"/>
    <property type="evidence" value="ECO:0007669"/>
    <property type="project" value="UniProtKB-ARBA"/>
</dbReference>
<evidence type="ECO:0000313" key="15">
    <source>
        <dbReference type="Proteomes" id="UP001249851"/>
    </source>
</evidence>
<evidence type="ECO:0000256" key="2">
    <source>
        <dbReference type="ARBA" id="ARBA00004305"/>
    </source>
</evidence>
<comment type="catalytic activity">
    <reaction evidence="9">
        <text>N(6)-[(R)-dihydrolipoyl]-L-lysyl-[protein] + 2-methylpropanoyl-CoA = N(6)-[(R)-S(8)-2-methylpropanoyldihydrolipoyl]-L-lysyl-[protein] + CoA</text>
        <dbReference type="Rhea" id="RHEA:18865"/>
        <dbReference type="Rhea" id="RHEA-COMP:10475"/>
        <dbReference type="Rhea" id="RHEA-COMP:10497"/>
        <dbReference type="ChEBI" id="CHEBI:57287"/>
        <dbReference type="ChEBI" id="CHEBI:57338"/>
        <dbReference type="ChEBI" id="CHEBI:83100"/>
        <dbReference type="ChEBI" id="CHEBI:83142"/>
        <dbReference type="EC" id="2.3.1.168"/>
    </reaction>
    <physiologicalReaction direction="left-to-right" evidence="9">
        <dbReference type="Rhea" id="RHEA:18866"/>
    </physiologicalReaction>
</comment>
<dbReference type="FunFam" id="3.30.559.10:FF:000027">
    <property type="entry name" value="Dihydrolipoamide acetyltransferase component of pyruvate dehydrogenase complex"/>
    <property type="match status" value="1"/>
</dbReference>
<dbReference type="SUPFAM" id="SSF47005">
    <property type="entry name" value="Peripheral subunit-binding domain of 2-oxo acid dehydrogenase complex"/>
    <property type="match status" value="1"/>
</dbReference>
<protein>
    <recommendedName>
        <fullName evidence="10">Dihydrolipoamide acetyltransferase component of pyruvate dehydrogenase complex</fullName>
        <ecNumber evidence="10">2.3.1.-</ecNumber>
    </recommendedName>
</protein>
<comment type="similarity">
    <text evidence="3 10">Belongs to the 2-oxoacid dehydrogenase family.</text>
</comment>
<feature type="region of interest" description="Disordered" evidence="11">
    <location>
        <begin position="196"/>
        <end position="247"/>
    </location>
</feature>
<evidence type="ECO:0000256" key="7">
    <source>
        <dbReference type="ARBA" id="ARBA00023128"/>
    </source>
</evidence>
<evidence type="ECO:0000256" key="3">
    <source>
        <dbReference type="ARBA" id="ARBA00007317"/>
    </source>
</evidence>
<reference evidence="14" key="2">
    <citation type="journal article" date="2023" name="Science">
        <title>Genomic signatures of disease resistance in endangered staghorn corals.</title>
        <authorList>
            <person name="Vollmer S.V."/>
            <person name="Selwyn J.D."/>
            <person name="Despard B.A."/>
            <person name="Roesel C.L."/>
        </authorList>
    </citation>
    <scope>NUCLEOTIDE SEQUENCE</scope>
    <source>
        <strain evidence="14">K2</strain>
    </source>
</reference>
<reference evidence="14" key="1">
    <citation type="journal article" date="2023" name="G3 (Bethesda)">
        <title>Whole genome assembly and annotation of the endangered Caribbean coral Acropora cervicornis.</title>
        <authorList>
            <person name="Selwyn J.D."/>
            <person name="Vollmer S.V."/>
        </authorList>
    </citation>
    <scope>NUCLEOTIDE SEQUENCE</scope>
    <source>
        <strain evidence="14">K2</strain>
    </source>
</reference>
<evidence type="ECO:0000259" key="13">
    <source>
        <dbReference type="PROSITE" id="PS51826"/>
    </source>
</evidence>
<dbReference type="EMBL" id="JARQWQ010000129">
    <property type="protein sequence ID" value="KAK2549254.1"/>
    <property type="molecule type" value="Genomic_DNA"/>
</dbReference>
<evidence type="ECO:0000256" key="6">
    <source>
        <dbReference type="ARBA" id="ARBA00022946"/>
    </source>
</evidence>
<dbReference type="Gene3D" id="4.10.320.10">
    <property type="entry name" value="E3-binding domain"/>
    <property type="match status" value="1"/>
</dbReference>
<dbReference type="Gene3D" id="3.30.559.10">
    <property type="entry name" value="Chloramphenicol acetyltransferase-like domain"/>
    <property type="match status" value="1"/>
</dbReference>